<dbReference type="SUPFAM" id="SSF50998">
    <property type="entry name" value="Quinoprotein alcohol dehydrogenase-like"/>
    <property type="match status" value="2"/>
</dbReference>
<sequence length="414" mass="46008">MRHSPINVTGPCTVVGIRVINLALIAITLLLGGLGPDTAFAQRSKIPSNSFLRRYGLERAWLGRATIDARQDIVKVLSGDEEVMFCSTRAGVLSAFDAESGRKLWTQLSPRVQQFLSDVVTDKGRAFTIVGEKIYAINKLSGAIEWELRVPFVPVSHPVFDETQMYVATLDGSVYAFNIEKVEKYSKEGLLPQYIEDTIVWRYNTGIRIVSPPAVSEGHVVFGTANGNVFGVSASDRSELFQFEVDTKFSAPLIAKNGIVYLPTAEATMYAVRMRNGTSAWEFIAGTQISQPVLPIGDSVFLIAENQGLFRVERKIGDVHWRDRQIEQFLAVSNTRAYGGAERGKIVVDDRETGRRIGSFTLADFKVRMTNPRTDRLYMATEAGVVMCVREIASDFPVYHEAPDLRPILPEFAQ</sequence>
<dbReference type="InterPro" id="IPR011047">
    <property type="entry name" value="Quinoprotein_ADH-like_sf"/>
</dbReference>
<accession>A0A517R612</accession>
<evidence type="ECO:0000313" key="3">
    <source>
        <dbReference type="Proteomes" id="UP000317318"/>
    </source>
</evidence>
<dbReference type="KEGG" id="svp:Pan189_37050"/>
<proteinExistence type="predicted"/>
<reference evidence="2 3" key="1">
    <citation type="submission" date="2019-02" db="EMBL/GenBank/DDBJ databases">
        <title>Deep-cultivation of Planctomycetes and their phenomic and genomic characterization uncovers novel biology.</title>
        <authorList>
            <person name="Wiegand S."/>
            <person name="Jogler M."/>
            <person name="Boedeker C."/>
            <person name="Pinto D."/>
            <person name="Vollmers J."/>
            <person name="Rivas-Marin E."/>
            <person name="Kohn T."/>
            <person name="Peeters S.H."/>
            <person name="Heuer A."/>
            <person name="Rast P."/>
            <person name="Oberbeckmann S."/>
            <person name="Bunk B."/>
            <person name="Jeske O."/>
            <person name="Meyerdierks A."/>
            <person name="Storesund J.E."/>
            <person name="Kallscheuer N."/>
            <person name="Luecker S."/>
            <person name="Lage O.M."/>
            <person name="Pohl T."/>
            <person name="Merkel B.J."/>
            <person name="Hornburger P."/>
            <person name="Mueller R.-W."/>
            <person name="Bruemmer F."/>
            <person name="Labrenz M."/>
            <person name="Spormann A.M."/>
            <person name="Op den Camp H."/>
            <person name="Overmann J."/>
            <person name="Amann R."/>
            <person name="Jetten M.S.M."/>
            <person name="Mascher T."/>
            <person name="Medema M.H."/>
            <person name="Devos D.P."/>
            <person name="Kaster A.-K."/>
            <person name="Ovreas L."/>
            <person name="Rohde M."/>
            <person name="Galperin M.Y."/>
            <person name="Jogler C."/>
        </authorList>
    </citation>
    <scope>NUCLEOTIDE SEQUENCE [LARGE SCALE GENOMIC DNA]</scope>
    <source>
        <strain evidence="2 3">Pan189</strain>
    </source>
</reference>
<dbReference type="EMBL" id="CP036268">
    <property type="protein sequence ID" value="QDT39299.1"/>
    <property type="molecule type" value="Genomic_DNA"/>
</dbReference>
<dbReference type="InterPro" id="IPR018391">
    <property type="entry name" value="PQQ_b-propeller_rpt"/>
</dbReference>
<dbReference type="InterPro" id="IPR002372">
    <property type="entry name" value="PQQ_rpt_dom"/>
</dbReference>
<keyword evidence="3" id="KW-1185">Reference proteome</keyword>
<gene>
    <name evidence="2" type="primary">bamB_7</name>
    <name evidence="2" type="ORF">Pan189_37050</name>
</gene>
<dbReference type="PANTHER" id="PTHR34512">
    <property type="entry name" value="CELL SURFACE PROTEIN"/>
    <property type="match status" value="1"/>
</dbReference>
<dbReference type="PANTHER" id="PTHR34512:SF30">
    <property type="entry name" value="OUTER MEMBRANE PROTEIN ASSEMBLY FACTOR BAMB"/>
    <property type="match status" value="1"/>
</dbReference>
<dbReference type="SMART" id="SM00564">
    <property type="entry name" value="PQQ"/>
    <property type="match status" value="5"/>
</dbReference>
<dbReference type="AlphaFoldDB" id="A0A517R612"/>
<dbReference type="Gene3D" id="2.130.10.10">
    <property type="entry name" value="YVTN repeat-like/Quinoprotein amine dehydrogenase"/>
    <property type="match status" value="2"/>
</dbReference>
<dbReference type="InterPro" id="IPR015943">
    <property type="entry name" value="WD40/YVTN_repeat-like_dom_sf"/>
</dbReference>
<dbReference type="OrthoDB" id="273000at2"/>
<name>A0A517R612_9PLAN</name>
<protein>
    <submittedName>
        <fullName evidence="2">Outer membrane protein assembly factor BamB</fullName>
    </submittedName>
</protein>
<organism evidence="2 3">
    <name type="scientific">Stratiformator vulcanicus</name>
    <dbReference type="NCBI Taxonomy" id="2527980"/>
    <lineage>
        <taxon>Bacteria</taxon>
        <taxon>Pseudomonadati</taxon>
        <taxon>Planctomycetota</taxon>
        <taxon>Planctomycetia</taxon>
        <taxon>Planctomycetales</taxon>
        <taxon>Planctomycetaceae</taxon>
        <taxon>Stratiformator</taxon>
    </lineage>
</organism>
<feature type="domain" description="Pyrrolo-quinoline quinone repeat" evidence="1">
    <location>
        <begin position="90"/>
        <end position="322"/>
    </location>
</feature>
<dbReference type="Pfam" id="PF13360">
    <property type="entry name" value="PQQ_2"/>
    <property type="match status" value="1"/>
</dbReference>
<dbReference type="RefSeq" id="WP_145365447.1">
    <property type="nucleotide sequence ID" value="NZ_CP036268.1"/>
</dbReference>
<dbReference type="Proteomes" id="UP000317318">
    <property type="component" value="Chromosome"/>
</dbReference>
<evidence type="ECO:0000313" key="2">
    <source>
        <dbReference type="EMBL" id="QDT39299.1"/>
    </source>
</evidence>
<evidence type="ECO:0000259" key="1">
    <source>
        <dbReference type="Pfam" id="PF13360"/>
    </source>
</evidence>